<comment type="caution">
    <text evidence="3">The sequence shown here is derived from an EMBL/GenBank/DDBJ whole genome shotgun (WGS) entry which is preliminary data.</text>
</comment>
<proteinExistence type="predicted"/>
<feature type="coiled-coil region" evidence="1">
    <location>
        <begin position="185"/>
        <end position="212"/>
    </location>
</feature>
<dbReference type="EMBL" id="MCFC01000002">
    <property type="protein sequence ID" value="ORY34601.1"/>
    <property type="molecule type" value="Genomic_DNA"/>
</dbReference>
<feature type="region of interest" description="Disordered" evidence="2">
    <location>
        <begin position="261"/>
        <end position="318"/>
    </location>
</feature>
<dbReference type="OrthoDB" id="2564621at2759"/>
<feature type="region of interest" description="Disordered" evidence="2">
    <location>
        <begin position="18"/>
        <end position="41"/>
    </location>
</feature>
<organism evidence="3 4">
    <name type="scientific">Naematelia encephala</name>
    <dbReference type="NCBI Taxonomy" id="71784"/>
    <lineage>
        <taxon>Eukaryota</taxon>
        <taxon>Fungi</taxon>
        <taxon>Dikarya</taxon>
        <taxon>Basidiomycota</taxon>
        <taxon>Agaricomycotina</taxon>
        <taxon>Tremellomycetes</taxon>
        <taxon>Tremellales</taxon>
        <taxon>Naemateliaceae</taxon>
        <taxon>Naematelia</taxon>
    </lineage>
</organism>
<sequence>MSTPADRRRMAALAASTLATSSRLPQRSTDPRESLFGSGNPQTETVQQTIEALVMAKEDKLVFLEYVTCHICNYPFYSDSKEQRKFWMTSCGHVLCSDPNHQHISGTCTKCKRSEIQTWCLEQGLHESLQPWFFSTDTYLRTIDEAWPRLKFQVNQLYRYIDHLKGLAEKRKDKLDEMREGIERLSQYEKSYKDVIEANNQLQQENTDLKRQLALPHAPVSRQPSFTPPQIPQDRYDSNSRASVEQERFAEEIVNGHLSNFEAMPNGYNKRPRPYETPQRPIMGSGRLTLPSEPSRFEHHGGGEGQTPPRSGPVRTNFDRYRHIPSRAAAQTPQPRRLEPQYQYIQRSASTTPDQLASKPGPPIFAPQHVHAGPDLLDPGNSHGLSRAQFLRHSQQPSMKPFVPDTRGLPPIEEYDEELDGSGPPRNATEDVVCELVHMDQGAGVAAVL</sequence>
<dbReference type="InParanoid" id="A0A1Y2BII4"/>
<dbReference type="Proteomes" id="UP000193986">
    <property type="component" value="Unassembled WGS sequence"/>
</dbReference>
<evidence type="ECO:0000313" key="4">
    <source>
        <dbReference type="Proteomes" id="UP000193986"/>
    </source>
</evidence>
<protein>
    <submittedName>
        <fullName evidence="3">Uncharacterized protein</fullName>
    </submittedName>
</protein>
<evidence type="ECO:0000313" key="3">
    <source>
        <dbReference type="EMBL" id="ORY34601.1"/>
    </source>
</evidence>
<keyword evidence="4" id="KW-1185">Reference proteome</keyword>
<gene>
    <name evidence="3" type="ORF">BCR39DRAFT_556118</name>
</gene>
<dbReference type="STRING" id="71784.A0A1Y2BII4"/>
<dbReference type="AlphaFoldDB" id="A0A1Y2BII4"/>
<keyword evidence="1" id="KW-0175">Coiled coil</keyword>
<reference evidence="3 4" key="1">
    <citation type="submission" date="2016-07" db="EMBL/GenBank/DDBJ databases">
        <title>Pervasive Adenine N6-methylation of Active Genes in Fungi.</title>
        <authorList>
            <consortium name="DOE Joint Genome Institute"/>
            <person name="Mondo S.J."/>
            <person name="Dannebaum R.O."/>
            <person name="Kuo R.C."/>
            <person name="Labutti K."/>
            <person name="Haridas S."/>
            <person name="Kuo A."/>
            <person name="Salamov A."/>
            <person name="Ahrendt S.R."/>
            <person name="Lipzen A."/>
            <person name="Sullivan W."/>
            <person name="Andreopoulos W.B."/>
            <person name="Clum A."/>
            <person name="Lindquist E."/>
            <person name="Daum C."/>
            <person name="Ramamoorthy G.K."/>
            <person name="Gryganskyi A."/>
            <person name="Culley D."/>
            <person name="Magnuson J.K."/>
            <person name="James T.Y."/>
            <person name="O'Malley M.A."/>
            <person name="Stajich J.E."/>
            <person name="Spatafora J.W."/>
            <person name="Visel A."/>
            <person name="Grigoriev I.V."/>
        </authorList>
    </citation>
    <scope>NUCLEOTIDE SEQUENCE [LARGE SCALE GENOMIC DNA]</scope>
    <source>
        <strain evidence="3 4">68-887.2</strain>
    </source>
</reference>
<accession>A0A1Y2BII4</accession>
<evidence type="ECO:0000256" key="1">
    <source>
        <dbReference type="SAM" id="Coils"/>
    </source>
</evidence>
<feature type="compositionally biased region" description="Basic and acidic residues" evidence="2">
    <location>
        <begin position="234"/>
        <end position="246"/>
    </location>
</feature>
<name>A0A1Y2BII4_9TREE</name>
<feature type="region of interest" description="Disordered" evidence="2">
    <location>
        <begin position="218"/>
        <end position="246"/>
    </location>
</feature>
<evidence type="ECO:0000256" key="2">
    <source>
        <dbReference type="SAM" id="MobiDB-lite"/>
    </source>
</evidence>